<protein>
    <recommendedName>
        <fullName evidence="2">BHLH domain-containing protein</fullName>
    </recommendedName>
</protein>
<feature type="region of interest" description="Disordered" evidence="1">
    <location>
        <begin position="371"/>
        <end position="403"/>
    </location>
</feature>
<dbReference type="SUPFAM" id="SSF55785">
    <property type="entry name" value="PYP-like sensor domain (PAS domain)"/>
    <property type="match status" value="1"/>
</dbReference>
<dbReference type="InterPro" id="IPR036638">
    <property type="entry name" value="HLH_DNA-bd_sf"/>
</dbReference>
<dbReference type="EMBL" id="HBKQ01046186">
    <property type="protein sequence ID" value="CAE2270717.1"/>
    <property type="molecule type" value="Transcribed_RNA"/>
</dbReference>
<dbReference type="InterPro" id="IPR000014">
    <property type="entry name" value="PAS"/>
</dbReference>
<dbReference type="Pfam" id="PF00010">
    <property type="entry name" value="HLH"/>
    <property type="match status" value="1"/>
</dbReference>
<reference evidence="3" key="1">
    <citation type="submission" date="2021-01" db="EMBL/GenBank/DDBJ databases">
        <authorList>
            <person name="Corre E."/>
            <person name="Pelletier E."/>
            <person name="Niang G."/>
            <person name="Scheremetjew M."/>
            <person name="Finn R."/>
            <person name="Kale V."/>
            <person name="Holt S."/>
            <person name="Cochrane G."/>
            <person name="Meng A."/>
            <person name="Brown T."/>
            <person name="Cohen L."/>
        </authorList>
    </citation>
    <scope>NUCLEOTIDE SEQUENCE</scope>
    <source>
        <strain evidence="3">Isolate 1302-5</strain>
    </source>
</reference>
<feature type="region of interest" description="Disordered" evidence="1">
    <location>
        <begin position="554"/>
        <end position="577"/>
    </location>
</feature>
<dbReference type="Pfam" id="PF13188">
    <property type="entry name" value="PAS_8"/>
    <property type="match status" value="1"/>
</dbReference>
<evidence type="ECO:0000313" key="3">
    <source>
        <dbReference type="EMBL" id="CAE2270717.1"/>
    </source>
</evidence>
<feature type="region of interest" description="Disordered" evidence="1">
    <location>
        <begin position="50"/>
        <end position="159"/>
    </location>
</feature>
<feature type="compositionally biased region" description="Basic and acidic residues" evidence="1">
    <location>
        <begin position="244"/>
        <end position="262"/>
    </location>
</feature>
<feature type="compositionally biased region" description="Low complexity" evidence="1">
    <location>
        <begin position="131"/>
        <end position="159"/>
    </location>
</feature>
<feature type="compositionally biased region" description="Polar residues" evidence="1">
    <location>
        <begin position="562"/>
        <end position="577"/>
    </location>
</feature>
<feature type="domain" description="BHLH" evidence="2">
    <location>
        <begin position="249"/>
        <end position="302"/>
    </location>
</feature>
<dbReference type="InterPro" id="IPR035965">
    <property type="entry name" value="PAS-like_dom_sf"/>
</dbReference>
<dbReference type="SUPFAM" id="SSF47459">
    <property type="entry name" value="HLH, helix-loop-helix DNA-binding domain"/>
    <property type="match status" value="1"/>
</dbReference>
<feature type="compositionally biased region" description="Polar residues" evidence="1">
    <location>
        <begin position="72"/>
        <end position="89"/>
    </location>
</feature>
<dbReference type="InterPro" id="IPR011598">
    <property type="entry name" value="bHLH_dom"/>
</dbReference>
<feature type="compositionally biased region" description="Low complexity" evidence="1">
    <location>
        <begin position="1"/>
        <end position="16"/>
    </location>
</feature>
<dbReference type="SMART" id="SM00353">
    <property type="entry name" value="HLH"/>
    <property type="match status" value="1"/>
</dbReference>
<dbReference type="AlphaFoldDB" id="A0A7S4JQS6"/>
<accession>A0A7S4JQS6</accession>
<dbReference type="SMART" id="SM00091">
    <property type="entry name" value="PAS"/>
    <property type="match status" value="1"/>
</dbReference>
<dbReference type="PROSITE" id="PS50888">
    <property type="entry name" value="BHLH"/>
    <property type="match status" value="1"/>
</dbReference>
<dbReference type="Gene3D" id="3.30.450.20">
    <property type="entry name" value="PAS domain"/>
    <property type="match status" value="1"/>
</dbReference>
<feature type="region of interest" description="Disordered" evidence="1">
    <location>
        <begin position="1"/>
        <end position="35"/>
    </location>
</feature>
<dbReference type="CDD" id="cd00130">
    <property type="entry name" value="PAS"/>
    <property type="match status" value="1"/>
</dbReference>
<dbReference type="CDD" id="cd00083">
    <property type="entry name" value="bHLH_SF"/>
    <property type="match status" value="1"/>
</dbReference>
<feature type="compositionally biased region" description="Acidic residues" evidence="1">
    <location>
        <begin position="97"/>
        <end position="117"/>
    </location>
</feature>
<evidence type="ECO:0000256" key="1">
    <source>
        <dbReference type="SAM" id="MobiDB-lite"/>
    </source>
</evidence>
<dbReference type="NCBIfam" id="TIGR00229">
    <property type="entry name" value="sensory_box"/>
    <property type="match status" value="1"/>
</dbReference>
<feature type="compositionally biased region" description="Polar residues" evidence="1">
    <location>
        <begin position="17"/>
        <end position="26"/>
    </location>
</feature>
<dbReference type="Gene3D" id="4.10.280.10">
    <property type="entry name" value="Helix-loop-helix DNA-binding domain"/>
    <property type="match status" value="1"/>
</dbReference>
<evidence type="ECO:0000259" key="2">
    <source>
        <dbReference type="PROSITE" id="PS50888"/>
    </source>
</evidence>
<proteinExistence type="predicted"/>
<gene>
    <name evidence="3" type="ORF">OAUR00152_LOCUS31833</name>
</gene>
<dbReference type="GO" id="GO:0046983">
    <property type="term" value="F:protein dimerization activity"/>
    <property type="evidence" value="ECO:0007669"/>
    <property type="project" value="InterPro"/>
</dbReference>
<organism evidence="3">
    <name type="scientific">Odontella aurita</name>
    <dbReference type="NCBI Taxonomy" id="265563"/>
    <lineage>
        <taxon>Eukaryota</taxon>
        <taxon>Sar</taxon>
        <taxon>Stramenopiles</taxon>
        <taxon>Ochrophyta</taxon>
        <taxon>Bacillariophyta</taxon>
        <taxon>Mediophyceae</taxon>
        <taxon>Biddulphiophycidae</taxon>
        <taxon>Eupodiscales</taxon>
        <taxon>Odontellaceae</taxon>
        <taxon>Odontella</taxon>
    </lineage>
</organism>
<sequence length="577" mass="60532">MSSNSNSNNETRTSSSIHFSNGNSPSSHEEAAAAAVAHLQSIANSFATQKMVSSVPPSFSPDYNPEAKKPQARTSSSRPSVQSTKSSSGTKRKAADADADDDEEDNDSGGYNSDDEGGMAASRSAVALGEAMLSASRAAPDAASSSAGAAAMAASKQAAVGQASQQQVATAVAAAVPQQLPTANAMAAPMLPPQPLARDATSTGDPATAMALAALASTHDAASRGDSGEDDSDLHQPSKKKSKKVLEESKREERNAREKERSFRISKQINELRNLLSSGGVIVPKGTKSAVLTEAANYIRMLQQHQYKSEIDRHQLVQQMQIIGNGALGPQAATAVRHVAAQNGVWSLGNFGGVPPRSAMTYYQQGAYGSPGPATASMDGSQPQQTPSPMPQPQPQQETKPDPQLVSKIDDHEYRYVFNSCSVGMAIASMGGAFIDCNSLFCQLSQYSKQEVCAMTIFNLTSRQDLQHAFDLISKMISPPPDGSANQVPPPCVLRGAMKHRNDLGLSIALIKGEDGIAKCFCVTLIKNPASPFDTSRPIPATVDFLQPGSMQLASLSEEAQKGQSSGSLSSPAYTTG</sequence>
<name>A0A7S4JQS6_9STRA</name>
<feature type="region of interest" description="Disordered" evidence="1">
    <location>
        <begin position="218"/>
        <end position="262"/>
    </location>
</feature>